<evidence type="ECO:0000256" key="7">
    <source>
        <dbReference type="PROSITE-ProRule" id="PRU00779"/>
    </source>
</evidence>
<organism evidence="10 11">
    <name type="scientific">Oceanites oceanicus</name>
    <name type="common">Wilson's storm petrel</name>
    <name type="synonym">Procellaria oceanica</name>
    <dbReference type="NCBI Taxonomy" id="79653"/>
    <lineage>
        <taxon>Eukaryota</taxon>
        <taxon>Metazoa</taxon>
        <taxon>Chordata</taxon>
        <taxon>Craniata</taxon>
        <taxon>Vertebrata</taxon>
        <taxon>Euteleostomi</taxon>
        <taxon>Archelosauria</taxon>
        <taxon>Archosauria</taxon>
        <taxon>Dinosauria</taxon>
        <taxon>Saurischia</taxon>
        <taxon>Theropoda</taxon>
        <taxon>Coelurosauria</taxon>
        <taxon>Aves</taxon>
        <taxon>Neognathae</taxon>
        <taxon>Neoaves</taxon>
        <taxon>Aequornithes</taxon>
        <taxon>Procellariiformes</taxon>
        <taxon>Hydrobatidae</taxon>
        <taxon>Oceanites</taxon>
    </lineage>
</organism>
<dbReference type="GO" id="GO:0004558">
    <property type="term" value="F:alpha-1,4-glucosidase activity"/>
    <property type="evidence" value="ECO:0007669"/>
    <property type="project" value="TreeGrafter"/>
</dbReference>
<dbReference type="SUPFAM" id="SSF74650">
    <property type="entry name" value="Galactose mutarotase-like"/>
    <property type="match status" value="1"/>
</dbReference>
<dbReference type="Gene3D" id="2.60.40.1760">
    <property type="entry name" value="glycosyl hydrolase (family 31)"/>
    <property type="match status" value="1"/>
</dbReference>
<dbReference type="AlphaFoldDB" id="A0A7K8UMZ3"/>
<dbReference type="PANTHER" id="PTHR22762:SF133">
    <property type="entry name" value="P-TYPE DOMAIN-CONTAINING PROTEIN"/>
    <property type="match status" value="1"/>
</dbReference>
<keyword evidence="4" id="KW-1015">Disulfide bond</keyword>
<evidence type="ECO:0000256" key="1">
    <source>
        <dbReference type="ARBA" id="ARBA00004370"/>
    </source>
</evidence>
<evidence type="ECO:0000256" key="4">
    <source>
        <dbReference type="ARBA" id="ARBA00023157"/>
    </source>
</evidence>
<evidence type="ECO:0000256" key="2">
    <source>
        <dbReference type="ARBA" id="ARBA00007806"/>
    </source>
</evidence>
<dbReference type="Pfam" id="PF00088">
    <property type="entry name" value="Trefoil"/>
    <property type="match status" value="1"/>
</dbReference>
<dbReference type="Gene3D" id="3.20.20.80">
    <property type="entry name" value="Glycosidases"/>
    <property type="match status" value="1"/>
</dbReference>
<dbReference type="CDD" id="cd14752">
    <property type="entry name" value="GH31_N"/>
    <property type="match status" value="1"/>
</dbReference>
<accession>A0A7K8UMZ3</accession>
<dbReference type="InterPro" id="IPR011013">
    <property type="entry name" value="Gal_mutarotase_sf_dom"/>
</dbReference>
<dbReference type="InterPro" id="IPR017853">
    <property type="entry name" value="GH"/>
</dbReference>
<comment type="caution">
    <text evidence="7">Lacks conserved residue(s) required for the propagation of feature annotation.</text>
</comment>
<name>A0A7K8UMZ3_OCEOC</name>
<dbReference type="InterPro" id="IPR013780">
    <property type="entry name" value="Glyco_hydro_b"/>
</dbReference>
<comment type="caution">
    <text evidence="10">The sequence shown here is derived from an EMBL/GenBank/DDBJ whole genome shotgun (WGS) entry which is preliminary data.</text>
</comment>
<dbReference type="EMBL" id="VWZA01004113">
    <property type="protein sequence ID" value="NXF55408.1"/>
    <property type="molecule type" value="Genomic_DNA"/>
</dbReference>
<dbReference type="Pfam" id="PF01055">
    <property type="entry name" value="Glyco_hydro_31_2nd"/>
    <property type="match status" value="1"/>
</dbReference>
<evidence type="ECO:0000256" key="8">
    <source>
        <dbReference type="RuleBase" id="RU361185"/>
    </source>
</evidence>
<gene>
    <name evidence="10" type="primary">Mgam_0</name>
    <name evidence="10" type="ORF">OCEOCE_R13008</name>
</gene>
<sequence length="616" mass="70714">QNVLQINAKTSNYSDPNNLKFEEIKILGALQEIAAVTVSQNNVVENSPLNITYYPLEKVAHITGLQLELGKSYTVKWTQRLSVNERFSCYPSPDPTQEKCEQLGCVWEVTSNPNVPPCYYSSDNAYSVEDIEYTSSGLTANLTLNSAKTRANENFTTPISTLRLEVIYHLNRMLQFKIYDYQNARYEVPIPLKLPIYPTNMDKERLYEVSVQKKPFGIQVRRKSTGTVIWDSQLPTFTFSDMFIQISTRLPSQYVYGFGETEHTMFRRNMSWHTWGMFARDQPPGYKLNSYGYQPFYMALEEDGNAHGVLLLNSNAMDVTFQPTPALTYRTTGGILDFYMVLGPTPELVVQAYSVLIGRPAMPPYWSLGFQLCRYGYSNDSEIAQLVEDMKAARIPYDVQYVDIDHMERQLDFTIGTQFAGLPALVNRIKEEGMRFIIILDPAISANETNYPPFSRGVQDDVFIKWPNTNDIIYSKVWPFLPNVNESLPEQEVNVDMLRAHVAFPDFFRNSTVEWWKREILEFYNNPNNLSRSIKFDGLWIDMNEPAAFVNGAIGGCRNHILNMPPYIPHLGYRSDGLDVKTLCMEGQQYLPDGTPVRHYDVHNLYGWSQTKPTLE</sequence>
<evidence type="ECO:0000313" key="11">
    <source>
        <dbReference type="Proteomes" id="UP000569728"/>
    </source>
</evidence>
<comment type="similarity">
    <text evidence="2 8">Belongs to the glycosyl hydrolase 31 family.</text>
</comment>
<dbReference type="InterPro" id="IPR000322">
    <property type="entry name" value="Glyco_hydro_31_TIM"/>
</dbReference>
<keyword evidence="3" id="KW-0472">Membrane</keyword>
<keyword evidence="11" id="KW-1185">Reference proteome</keyword>
<dbReference type="GO" id="GO:0005975">
    <property type="term" value="P:carbohydrate metabolic process"/>
    <property type="evidence" value="ECO:0007669"/>
    <property type="project" value="InterPro"/>
</dbReference>
<keyword evidence="8" id="KW-0378">Hydrolase</keyword>
<keyword evidence="8" id="KW-0326">Glycosidase</keyword>
<feature type="domain" description="P-type" evidence="9">
    <location>
        <begin position="73"/>
        <end position="122"/>
    </location>
</feature>
<feature type="non-terminal residue" evidence="10">
    <location>
        <position position="1"/>
    </location>
</feature>
<dbReference type="InterPro" id="IPR000519">
    <property type="entry name" value="P_trefoil_dom"/>
</dbReference>
<dbReference type="FunFam" id="2.60.40.1760:FF:000001">
    <property type="entry name" value="Maltase-glucoamylase, intestinal"/>
    <property type="match status" value="1"/>
</dbReference>
<dbReference type="Gene3D" id="4.10.110.10">
    <property type="entry name" value="Spasmolytic Protein, domain 1"/>
    <property type="match status" value="1"/>
</dbReference>
<proteinExistence type="inferred from homology"/>
<dbReference type="GO" id="GO:0030246">
    <property type="term" value="F:carbohydrate binding"/>
    <property type="evidence" value="ECO:0007669"/>
    <property type="project" value="InterPro"/>
</dbReference>
<dbReference type="SMART" id="SM00018">
    <property type="entry name" value="PD"/>
    <property type="match status" value="1"/>
</dbReference>
<dbReference type="CDD" id="cd00111">
    <property type="entry name" value="Trefoil"/>
    <property type="match status" value="1"/>
</dbReference>
<dbReference type="PANTHER" id="PTHR22762">
    <property type="entry name" value="ALPHA-GLUCOSIDASE"/>
    <property type="match status" value="1"/>
</dbReference>
<comment type="subcellular location">
    <subcellularLocation>
        <location evidence="1">Membrane</location>
    </subcellularLocation>
</comment>
<dbReference type="SUPFAM" id="SSF51445">
    <property type="entry name" value="(Trans)glycosidases"/>
    <property type="match status" value="1"/>
</dbReference>
<reference evidence="10 11" key="1">
    <citation type="submission" date="2019-09" db="EMBL/GenBank/DDBJ databases">
        <title>Bird 10,000 Genomes (B10K) Project - Family phase.</title>
        <authorList>
            <person name="Zhang G."/>
        </authorList>
    </citation>
    <scope>NUCLEOTIDE SEQUENCE [LARGE SCALE GENOMIC DNA]</scope>
    <source>
        <strain evidence="10">B10K-CU-031-11</strain>
        <tissue evidence="10">Muscle</tissue>
    </source>
</reference>
<dbReference type="PROSITE" id="PS00129">
    <property type="entry name" value="GLYCOSYL_HYDROL_F31_1"/>
    <property type="match status" value="1"/>
</dbReference>
<dbReference type="Proteomes" id="UP000569728">
    <property type="component" value="Unassembled WGS sequence"/>
</dbReference>
<keyword evidence="5" id="KW-0325">Glycoprotein</keyword>
<dbReference type="OrthoDB" id="5839090at2759"/>
<dbReference type="InterPro" id="IPR044913">
    <property type="entry name" value="P_trefoil_dom_sf"/>
</dbReference>
<evidence type="ECO:0000256" key="3">
    <source>
        <dbReference type="ARBA" id="ARBA00023136"/>
    </source>
</evidence>
<feature type="non-terminal residue" evidence="10">
    <location>
        <position position="616"/>
    </location>
</feature>
<evidence type="ECO:0000256" key="5">
    <source>
        <dbReference type="ARBA" id="ARBA00023180"/>
    </source>
</evidence>
<evidence type="ECO:0000259" key="9">
    <source>
        <dbReference type="PROSITE" id="PS51448"/>
    </source>
</evidence>
<dbReference type="InterPro" id="IPR025887">
    <property type="entry name" value="Glyco_hydro_31_N_dom"/>
</dbReference>
<evidence type="ECO:0000313" key="10">
    <source>
        <dbReference type="EMBL" id="NXF55408.1"/>
    </source>
</evidence>
<dbReference type="InterPro" id="IPR030458">
    <property type="entry name" value="Glyco_hydro_31_AS"/>
</dbReference>
<protein>
    <recommendedName>
        <fullName evidence="6">Maltase</fullName>
    </recommendedName>
</protein>
<dbReference type="PROSITE" id="PS51448">
    <property type="entry name" value="P_TREFOIL_2"/>
    <property type="match status" value="1"/>
</dbReference>
<dbReference type="Pfam" id="PF13802">
    <property type="entry name" value="Gal_mutarotas_2"/>
    <property type="match status" value="1"/>
</dbReference>
<dbReference type="Gene3D" id="2.60.40.1180">
    <property type="entry name" value="Golgi alpha-mannosidase II"/>
    <property type="match status" value="1"/>
</dbReference>
<dbReference type="GO" id="GO:0016020">
    <property type="term" value="C:membrane"/>
    <property type="evidence" value="ECO:0007669"/>
    <property type="project" value="UniProtKB-SubCell"/>
</dbReference>
<dbReference type="SUPFAM" id="SSF57492">
    <property type="entry name" value="Trefoil"/>
    <property type="match status" value="1"/>
</dbReference>
<evidence type="ECO:0000256" key="6">
    <source>
        <dbReference type="ARBA" id="ARBA00041343"/>
    </source>
</evidence>